<keyword evidence="3" id="KW-1185">Reference proteome</keyword>
<evidence type="ECO:0000313" key="3">
    <source>
        <dbReference type="Proteomes" id="UP001500724"/>
    </source>
</evidence>
<protein>
    <submittedName>
        <fullName evidence="2">Uncharacterized protein</fullName>
    </submittedName>
</protein>
<feature type="region of interest" description="Disordered" evidence="1">
    <location>
        <begin position="1"/>
        <end position="77"/>
    </location>
</feature>
<name>A0ABN1HAW6_9ACTN</name>
<evidence type="ECO:0000256" key="1">
    <source>
        <dbReference type="SAM" id="MobiDB-lite"/>
    </source>
</evidence>
<comment type="caution">
    <text evidence="2">The sequence shown here is derived from an EMBL/GenBank/DDBJ whole genome shotgun (WGS) entry which is preliminary data.</text>
</comment>
<dbReference type="EMBL" id="BAAAGU010000008">
    <property type="protein sequence ID" value="GAA0636078.1"/>
    <property type="molecule type" value="Genomic_DNA"/>
</dbReference>
<proteinExistence type="predicted"/>
<feature type="compositionally biased region" description="Basic and acidic residues" evidence="1">
    <location>
        <begin position="64"/>
        <end position="77"/>
    </location>
</feature>
<accession>A0ABN1HAW6</accession>
<organism evidence="2 3">
    <name type="scientific">Streptomyces thermocarboxydovorans</name>
    <dbReference type="NCBI Taxonomy" id="59298"/>
    <lineage>
        <taxon>Bacteria</taxon>
        <taxon>Bacillati</taxon>
        <taxon>Actinomycetota</taxon>
        <taxon>Actinomycetes</taxon>
        <taxon>Kitasatosporales</taxon>
        <taxon>Streptomycetaceae</taxon>
        <taxon>Streptomyces</taxon>
    </lineage>
</organism>
<sequence>MQFGIFSVGDVTPDPTTGRTPTERERGLRPEPRDLAVDITPHNVTSGRDFPLHQRFPRAGAGVSRERAVRREPVRGR</sequence>
<feature type="compositionally biased region" description="Basic and acidic residues" evidence="1">
    <location>
        <begin position="21"/>
        <end position="36"/>
    </location>
</feature>
<evidence type="ECO:0000313" key="2">
    <source>
        <dbReference type="EMBL" id="GAA0636078.1"/>
    </source>
</evidence>
<dbReference type="Proteomes" id="UP001500724">
    <property type="component" value="Unassembled WGS sequence"/>
</dbReference>
<gene>
    <name evidence="2" type="ORF">GCM10009535_10290</name>
</gene>
<reference evidence="2 3" key="1">
    <citation type="journal article" date="2019" name="Int. J. Syst. Evol. Microbiol.">
        <title>The Global Catalogue of Microorganisms (GCM) 10K type strain sequencing project: providing services to taxonomists for standard genome sequencing and annotation.</title>
        <authorList>
            <consortium name="The Broad Institute Genomics Platform"/>
            <consortium name="The Broad Institute Genome Sequencing Center for Infectious Disease"/>
            <person name="Wu L."/>
            <person name="Ma J."/>
        </authorList>
    </citation>
    <scope>NUCLEOTIDE SEQUENCE [LARGE SCALE GENOMIC DNA]</scope>
    <source>
        <strain evidence="2 3">JCM 10367</strain>
    </source>
</reference>